<dbReference type="InterPro" id="IPR050808">
    <property type="entry name" value="Phage_Integrase"/>
</dbReference>
<dbReference type="PANTHER" id="PTHR30629:SF2">
    <property type="entry name" value="PROPHAGE INTEGRASE INTS-RELATED"/>
    <property type="match status" value="1"/>
</dbReference>
<organism evidence="6 7">
    <name type="scientific">Haematobacter genomosp. 1</name>
    <dbReference type="NCBI Taxonomy" id="366618"/>
    <lineage>
        <taxon>Bacteria</taxon>
        <taxon>Pseudomonadati</taxon>
        <taxon>Pseudomonadota</taxon>
        <taxon>Alphaproteobacteria</taxon>
        <taxon>Rhodobacterales</taxon>
        <taxon>Paracoccaceae</taxon>
        <taxon>Haematobacter</taxon>
    </lineage>
</organism>
<dbReference type="AlphaFoldDB" id="A0A212A6E0"/>
<protein>
    <submittedName>
        <fullName evidence="6">Integrase</fullName>
    </submittedName>
</protein>
<keyword evidence="3" id="KW-0238">DNA-binding</keyword>
<dbReference type="InterPro" id="IPR011010">
    <property type="entry name" value="DNA_brk_join_enz"/>
</dbReference>
<dbReference type="InterPro" id="IPR010998">
    <property type="entry name" value="Integrase_recombinase_N"/>
</dbReference>
<dbReference type="OrthoDB" id="9795573at2"/>
<evidence type="ECO:0000256" key="4">
    <source>
        <dbReference type="ARBA" id="ARBA00023172"/>
    </source>
</evidence>
<dbReference type="Pfam" id="PF00589">
    <property type="entry name" value="Phage_integrase"/>
    <property type="match status" value="1"/>
</dbReference>
<accession>A0A212A6E0</accession>
<evidence type="ECO:0000256" key="3">
    <source>
        <dbReference type="ARBA" id="ARBA00023125"/>
    </source>
</evidence>
<dbReference type="PROSITE" id="PS51898">
    <property type="entry name" value="TYR_RECOMBINASE"/>
    <property type="match status" value="1"/>
</dbReference>
<gene>
    <name evidence="6" type="ORF">CDV49_19080</name>
</gene>
<sequence length="428" mass="47490">MPKIVPELSALCVKRLQHPGRGRNVLFAVGGVSGLLLQITPAGSRSWILRTTIGGKRRDLGLGGYPDVTLAQARERARESKDKIWRGIDPIEERKAQRAALVVAHKRGLTFADAFEKYTVAKLAELATDADRTRWKSSIERHALPHVGDMLVNDMTVQDMLRVLHPIWIEKTDTASRVRSRIEAILSWAKVAGHRTGDNPARWKGNLDALLPKPGKVADKANHPTVSLNEVAGWFSTLREREGIAARALELLTLCAARSGEVRGATWDEFDLDAGLWTIPAARMKAEREHRVPLVPAAVEIVKAMPRMVGSPYVFAAPRGGQLSDMTISAVMRRMQATAEAQAEKVGGPVEKAGWRDPRSGRPAVPHGLRSTFRDWAAERTEYPRDMAEIALAHAVGSEVERAYRRGDMLERRRAMMRDWALFLGVKN</sequence>
<dbReference type="GO" id="GO:0015074">
    <property type="term" value="P:DNA integration"/>
    <property type="evidence" value="ECO:0007669"/>
    <property type="project" value="UniProtKB-KW"/>
</dbReference>
<dbReference type="InterPro" id="IPR025166">
    <property type="entry name" value="Integrase_DNA_bind_dom"/>
</dbReference>
<dbReference type="InterPro" id="IPR013762">
    <property type="entry name" value="Integrase-like_cat_sf"/>
</dbReference>
<dbReference type="GO" id="GO:0006310">
    <property type="term" value="P:DNA recombination"/>
    <property type="evidence" value="ECO:0007669"/>
    <property type="project" value="UniProtKB-KW"/>
</dbReference>
<reference evidence="6 7" key="1">
    <citation type="submission" date="2016-12" db="EMBL/GenBank/DDBJ databases">
        <title>Comparison of Traditional DNA-DNA Hybridization with In Silico Genomic Analysis.</title>
        <authorList>
            <person name="Nicholson A.C."/>
            <person name="Humrighouse B.W."/>
            <person name="Graziano J."/>
            <person name="Lasker B."/>
            <person name="Whitney A.M."/>
            <person name="Mcquiston J.R."/>
        </authorList>
    </citation>
    <scope>NUCLEOTIDE SEQUENCE [LARGE SCALE GENOMIC DNA]</scope>
    <source>
        <strain evidence="6 7">H2240</strain>
    </source>
</reference>
<dbReference type="Gene3D" id="1.10.150.130">
    <property type="match status" value="1"/>
</dbReference>
<keyword evidence="4" id="KW-0233">DNA recombination</keyword>
<evidence type="ECO:0000259" key="5">
    <source>
        <dbReference type="PROSITE" id="PS51898"/>
    </source>
</evidence>
<evidence type="ECO:0000313" key="7">
    <source>
        <dbReference type="Proteomes" id="UP000196878"/>
    </source>
</evidence>
<dbReference type="GO" id="GO:0003677">
    <property type="term" value="F:DNA binding"/>
    <property type="evidence" value="ECO:0007669"/>
    <property type="project" value="UniProtKB-KW"/>
</dbReference>
<feature type="domain" description="Tyr recombinase" evidence="5">
    <location>
        <begin position="221"/>
        <end position="417"/>
    </location>
</feature>
<dbReference type="InterPro" id="IPR038488">
    <property type="entry name" value="Integrase_DNA-bd_sf"/>
</dbReference>
<dbReference type="SUPFAM" id="SSF56349">
    <property type="entry name" value="DNA breaking-rejoining enzymes"/>
    <property type="match status" value="1"/>
</dbReference>
<proteinExistence type="inferred from homology"/>
<dbReference type="CDD" id="cd00801">
    <property type="entry name" value="INT_P4_C"/>
    <property type="match status" value="1"/>
</dbReference>
<dbReference type="Pfam" id="PF13356">
    <property type="entry name" value="Arm-DNA-bind_3"/>
    <property type="match status" value="1"/>
</dbReference>
<dbReference type="Gene3D" id="3.30.160.390">
    <property type="entry name" value="Integrase, DNA-binding domain"/>
    <property type="match status" value="1"/>
</dbReference>
<dbReference type="Gene3D" id="1.10.443.10">
    <property type="entry name" value="Intergrase catalytic core"/>
    <property type="match status" value="1"/>
</dbReference>
<evidence type="ECO:0000256" key="2">
    <source>
        <dbReference type="ARBA" id="ARBA00022908"/>
    </source>
</evidence>
<dbReference type="Proteomes" id="UP000196878">
    <property type="component" value="Unassembled WGS sequence"/>
</dbReference>
<dbReference type="InterPro" id="IPR053876">
    <property type="entry name" value="Phage_int_M"/>
</dbReference>
<keyword evidence="7" id="KW-1185">Reference proteome</keyword>
<comment type="similarity">
    <text evidence="1">Belongs to the 'phage' integrase family.</text>
</comment>
<dbReference type="RefSeq" id="WP_088216888.1">
    <property type="nucleotide sequence ID" value="NZ_NIPW01000057.1"/>
</dbReference>
<comment type="caution">
    <text evidence="6">The sequence shown here is derived from an EMBL/GenBank/DDBJ whole genome shotgun (WGS) entry which is preliminary data.</text>
</comment>
<dbReference type="InterPro" id="IPR002104">
    <property type="entry name" value="Integrase_catalytic"/>
</dbReference>
<name>A0A212A6E0_9RHOB</name>
<keyword evidence="2" id="KW-0229">DNA integration</keyword>
<evidence type="ECO:0000313" key="6">
    <source>
        <dbReference type="EMBL" id="OWJ74620.1"/>
    </source>
</evidence>
<dbReference type="Pfam" id="PF22022">
    <property type="entry name" value="Phage_int_M"/>
    <property type="match status" value="1"/>
</dbReference>
<dbReference type="PANTHER" id="PTHR30629">
    <property type="entry name" value="PROPHAGE INTEGRASE"/>
    <property type="match status" value="1"/>
</dbReference>
<evidence type="ECO:0000256" key="1">
    <source>
        <dbReference type="ARBA" id="ARBA00008857"/>
    </source>
</evidence>
<dbReference type="EMBL" id="NIPW01000057">
    <property type="protein sequence ID" value="OWJ74620.1"/>
    <property type="molecule type" value="Genomic_DNA"/>
</dbReference>